<dbReference type="EMBL" id="BLKS01000004">
    <property type="protein sequence ID" value="GFG55481.1"/>
    <property type="molecule type" value="Genomic_DNA"/>
</dbReference>
<name>A0A7I9WCM1_MYCAG</name>
<proteinExistence type="predicted"/>
<dbReference type="AlphaFoldDB" id="A0A7I9WCM1"/>
<accession>A0A7I9WCM1</accession>
<protein>
    <recommendedName>
        <fullName evidence="4">AbiEi antitoxin C-terminal domain-containing protein</fullName>
    </recommendedName>
</protein>
<organism evidence="2 3">
    <name type="scientific">Mycolicibacterium agri</name>
    <name type="common">Mycobacterium agri</name>
    <dbReference type="NCBI Taxonomy" id="36811"/>
    <lineage>
        <taxon>Bacteria</taxon>
        <taxon>Bacillati</taxon>
        <taxon>Actinomycetota</taxon>
        <taxon>Actinomycetes</taxon>
        <taxon>Mycobacteriales</taxon>
        <taxon>Mycobacteriaceae</taxon>
        <taxon>Mycolicibacterium</taxon>
    </lineage>
</organism>
<gene>
    <name evidence="2" type="ORF">MAGR_69220</name>
</gene>
<dbReference type="Proteomes" id="UP000465302">
    <property type="component" value="Unassembled WGS sequence"/>
</dbReference>
<reference evidence="2 3" key="1">
    <citation type="journal article" date="2019" name="Emerg. Microbes Infect.">
        <title>Comprehensive subspecies identification of 175 nontuberculous mycobacteria species based on 7547 genomic profiles.</title>
        <authorList>
            <person name="Matsumoto Y."/>
            <person name="Kinjo T."/>
            <person name="Motooka D."/>
            <person name="Nabeya D."/>
            <person name="Jung N."/>
            <person name="Uechi K."/>
            <person name="Horii T."/>
            <person name="Iida T."/>
            <person name="Fujita J."/>
            <person name="Nakamura S."/>
        </authorList>
    </citation>
    <scope>NUCLEOTIDE SEQUENCE [LARGE SCALE GENOMIC DNA]</scope>
    <source>
        <strain evidence="2 3">JCM 6377</strain>
    </source>
</reference>
<sequence>MSRRYSSAHLWARGEAVVSGLAASALYGAKWIDDDSPVELIWAKTRSPDGVITRNELLLDDEIQQLNGFVVTTPERTAFDLGRRGRIDDAIARLDALARATQLKVAAVEDIAARHPHTRGLRQLEAALDLVDAGAESPKETWLRLLVIRDGYPRPQTQIPVRSPDGRRRYYLDMGWPDLMLAIEYEGDHHRTSRELRIRDHARRRHSRGGVVGDTCCRAKPPDRSASAASTGMGFSYGGPLTR</sequence>
<evidence type="ECO:0000313" key="3">
    <source>
        <dbReference type="Proteomes" id="UP000465302"/>
    </source>
</evidence>
<evidence type="ECO:0000313" key="2">
    <source>
        <dbReference type="EMBL" id="GFG55481.1"/>
    </source>
</evidence>
<feature type="region of interest" description="Disordered" evidence="1">
    <location>
        <begin position="209"/>
        <end position="243"/>
    </location>
</feature>
<comment type="caution">
    <text evidence="2">The sequence shown here is derived from an EMBL/GenBank/DDBJ whole genome shotgun (WGS) entry which is preliminary data.</text>
</comment>
<evidence type="ECO:0000256" key="1">
    <source>
        <dbReference type="SAM" id="MobiDB-lite"/>
    </source>
</evidence>
<evidence type="ECO:0008006" key="4">
    <source>
        <dbReference type="Google" id="ProtNLM"/>
    </source>
</evidence>